<organism evidence="1 2">
    <name type="scientific">Halalkalibaculum roseum</name>
    <dbReference type="NCBI Taxonomy" id="2709311"/>
    <lineage>
        <taxon>Bacteria</taxon>
        <taxon>Pseudomonadati</taxon>
        <taxon>Balneolota</taxon>
        <taxon>Balneolia</taxon>
        <taxon>Balneolales</taxon>
        <taxon>Balneolaceae</taxon>
        <taxon>Halalkalibaculum</taxon>
    </lineage>
</organism>
<name>A0A6M1SZK9_9BACT</name>
<reference evidence="1 2" key="1">
    <citation type="submission" date="2020-02" db="EMBL/GenBank/DDBJ databases">
        <title>Balneolaceae bacterium YR4-1, complete genome.</title>
        <authorList>
            <person name="Li Y."/>
            <person name="Wu S."/>
        </authorList>
    </citation>
    <scope>NUCLEOTIDE SEQUENCE [LARGE SCALE GENOMIC DNA]</scope>
    <source>
        <strain evidence="1 2">YR4-1</strain>
    </source>
</reference>
<keyword evidence="2" id="KW-1185">Reference proteome</keyword>
<proteinExistence type="predicted"/>
<protein>
    <recommendedName>
        <fullName evidence="3">Tetratricopeptide repeat protein</fullName>
    </recommendedName>
</protein>
<accession>A0A6M1SZK9</accession>
<evidence type="ECO:0000313" key="1">
    <source>
        <dbReference type="EMBL" id="NGP76634.1"/>
    </source>
</evidence>
<dbReference type="EMBL" id="JAALLT010000002">
    <property type="protein sequence ID" value="NGP76634.1"/>
    <property type="molecule type" value="Genomic_DNA"/>
</dbReference>
<dbReference type="AlphaFoldDB" id="A0A6M1SZK9"/>
<evidence type="ECO:0008006" key="3">
    <source>
        <dbReference type="Google" id="ProtNLM"/>
    </source>
</evidence>
<evidence type="ECO:0000313" key="2">
    <source>
        <dbReference type="Proteomes" id="UP000473278"/>
    </source>
</evidence>
<comment type="caution">
    <text evidence="1">The sequence shown here is derived from an EMBL/GenBank/DDBJ whole genome shotgun (WGS) entry which is preliminary data.</text>
</comment>
<dbReference type="Proteomes" id="UP000473278">
    <property type="component" value="Unassembled WGS sequence"/>
</dbReference>
<dbReference type="RefSeq" id="WP_165141143.1">
    <property type="nucleotide sequence ID" value="NZ_JAALLT010000002.1"/>
</dbReference>
<gene>
    <name evidence="1" type="ORF">G3570_08315</name>
</gene>
<sequence>MGLKSATYSFIGLLFLTSVNGCASYQLDEAQHSLRSTFAARDFDRTVQLLENYENKGIYKDKDHVLFNLEMGMAQHFNNQFDSSSSHLSEAEEQIEQLYTKSISRGLQSFLLTNDNSLEYNGEDYEDIYLNVFKSLNFIHQNNIEAALVEARRIAFKLSQLEMKYKGIAKALAQSDTLGRTEWKAGEANVQNSVLGHYLSGLLYAKNGKPDDARIEYEKMLEAFTDQPGIYRFQRPDKEAMMRIKDPDSFNLLLTGFAGRAPIKRQNDVRTYLPQEDIYLKFSLPSLHLYRSQVNSVEAVINDTLRIPVYLMEEMDIVAKEVYKVKEPIIYSRAFARSLVKAIGTNTISRAIEKKNDDLGVLANIFGKIGQEITEKADLRSWQTMPGKAFANVIKLNLGEHTVRMEYLDERGRILYTSEKQIRLRSGETLELVETLYWN</sequence>